<dbReference type="VEuPathDB" id="VectorBase:LDEU014210"/>
<dbReference type="PANTHER" id="PTHR38681:SF1">
    <property type="entry name" value="RETROVIRUS-RELATED POL POLYPROTEIN FROM TRANSPOSON 412-LIKE PROTEIN"/>
    <property type="match status" value="1"/>
</dbReference>
<dbReference type="EMBL" id="NCKV01052622">
    <property type="protein sequence ID" value="RWS05713.1"/>
    <property type="molecule type" value="Genomic_DNA"/>
</dbReference>
<reference evidence="1 2" key="1">
    <citation type="journal article" date="2018" name="Gigascience">
        <title>Genomes of trombidid mites reveal novel predicted allergens and laterally-transferred genes associated with secondary metabolism.</title>
        <authorList>
            <person name="Dong X."/>
            <person name="Chaisiri K."/>
            <person name="Xia D."/>
            <person name="Armstrong S.D."/>
            <person name="Fang Y."/>
            <person name="Donnelly M.J."/>
            <person name="Kadowaki T."/>
            <person name="McGarry J.W."/>
            <person name="Darby A.C."/>
            <person name="Makepeace B.L."/>
        </authorList>
    </citation>
    <scope>NUCLEOTIDE SEQUENCE [LARGE SCALE GENOMIC DNA]</scope>
    <source>
        <strain evidence="1">UoL-UT</strain>
    </source>
</reference>
<evidence type="ECO:0000313" key="1">
    <source>
        <dbReference type="EMBL" id="RWS05713.1"/>
    </source>
</evidence>
<gene>
    <name evidence="1" type="ORF">B4U80_06604</name>
</gene>
<dbReference type="InterPro" id="IPR012337">
    <property type="entry name" value="RNaseH-like_sf"/>
</dbReference>
<sequence length="158" mass="18049">MNLLGTDRIRTTAFHPQSNGMVERFHRQLKAAIKAHETFKWTSVLPLILLSIGCAYKEDLQGSSTDTSFNFSYDSNYLTDFKAAMAILKPIPVRSREYQNTFVHPDLISCSHVFLRVDTVRSPLQQPYTGPHKVTMRKNKTYIIESNGKLITVSIDRL</sequence>
<dbReference type="GO" id="GO:0003676">
    <property type="term" value="F:nucleic acid binding"/>
    <property type="evidence" value="ECO:0007669"/>
    <property type="project" value="InterPro"/>
</dbReference>
<dbReference type="Gene3D" id="3.30.420.10">
    <property type="entry name" value="Ribonuclease H-like superfamily/Ribonuclease H"/>
    <property type="match status" value="1"/>
</dbReference>
<dbReference type="AlphaFoldDB" id="A0A443QRS9"/>
<organism evidence="1 2">
    <name type="scientific">Leptotrombidium deliense</name>
    <dbReference type="NCBI Taxonomy" id="299467"/>
    <lineage>
        <taxon>Eukaryota</taxon>
        <taxon>Metazoa</taxon>
        <taxon>Ecdysozoa</taxon>
        <taxon>Arthropoda</taxon>
        <taxon>Chelicerata</taxon>
        <taxon>Arachnida</taxon>
        <taxon>Acari</taxon>
        <taxon>Acariformes</taxon>
        <taxon>Trombidiformes</taxon>
        <taxon>Prostigmata</taxon>
        <taxon>Anystina</taxon>
        <taxon>Parasitengona</taxon>
        <taxon>Trombiculoidea</taxon>
        <taxon>Trombiculidae</taxon>
        <taxon>Leptotrombidium</taxon>
    </lineage>
</organism>
<proteinExistence type="predicted"/>
<comment type="caution">
    <text evidence="1">The sequence shown here is derived from an EMBL/GenBank/DDBJ whole genome shotgun (WGS) entry which is preliminary data.</text>
</comment>
<protein>
    <recommendedName>
        <fullName evidence="3">Integrase catalytic domain-containing protein</fullName>
    </recommendedName>
</protein>
<accession>A0A443QRS9</accession>
<name>A0A443QRS9_9ACAR</name>
<dbReference type="SUPFAM" id="SSF53098">
    <property type="entry name" value="Ribonuclease H-like"/>
    <property type="match status" value="1"/>
</dbReference>
<dbReference type="Proteomes" id="UP000288716">
    <property type="component" value="Unassembled WGS sequence"/>
</dbReference>
<dbReference type="OrthoDB" id="6506414at2759"/>
<evidence type="ECO:0008006" key="3">
    <source>
        <dbReference type="Google" id="ProtNLM"/>
    </source>
</evidence>
<dbReference type="PANTHER" id="PTHR38681">
    <property type="entry name" value="RETROVIRUS-RELATED POL POLYPROTEIN FROM TRANSPOSON 412-LIKE PROTEIN-RELATED"/>
    <property type="match status" value="1"/>
</dbReference>
<evidence type="ECO:0000313" key="2">
    <source>
        <dbReference type="Proteomes" id="UP000288716"/>
    </source>
</evidence>
<dbReference type="InterPro" id="IPR036397">
    <property type="entry name" value="RNaseH_sf"/>
</dbReference>
<keyword evidence="2" id="KW-1185">Reference proteome</keyword>